<evidence type="ECO:0000313" key="3">
    <source>
        <dbReference type="Proteomes" id="UP001500957"/>
    </source>
</evidence>
<evidence type="ECO:0000259" key="1">
    <source>
        <dbReference type="Pfam" id="PF13649"/>
    </source>
</evidence>
<dbReference type="Gene3D" id="3.40.50.150">
    <property type="entry name" value="Vaccinia Virus protein VP39"/>
    <property type="match status" value="1"/>
</dbReference>
<dbReference type="Pfam" id="PF13649">
    <property type="entry name" value="Methyltransf_25"/>
    <property type="match status" value="1"/>
</dbReference>
<dbReference type="InterPro" id="IPR029063">
    <property type="entry name" value="SAM-dependent_MTases_sf"/>
</dbReference>
<feature type="domain" description="Methyltransferase" evidence="1">
    <location>
        <begin position="24"/>
        <end position="121"/>
    </location>
</feature>
<name>A0ABN1H254_9ACTN</name>
<protein>
    <recommendedName>
        <fullName evidence="1">Methyltransferase domain-containing protein</fullName>
    </recommendedName>
</protein>
<organism evidence="2 3">
    <name type="scientific">Sporichthya brevicatena</name>
    <dbReference type="NCBI Taxonomy" id="171442"/>
    <lineage>
        <taxon>Bacteria</taxon>
        <taxon>Bacillati</taxon>
        <taxon>Actinomycetota</taxon>
        <taxon>Actinomycetes</taxon>
        <taxon>Sporichthyales</taxon>
        <taxon>Sporichthyaceae</taxon>
        <taxon>Sporichthya</taxon>
    </lineage>
</organism>
<gene>
    <name evidence="2" type="ORF">GCM10009547_32910</name>
</gene>
<evidence type="ECO:0000313" key="2">
    <source>
        <dbReference type="EMBL" id="GAA0626830.1"/>
    </source>
</evidence>
<dbReference type="EMBL" id="BAAAHE010000027">
    <property type="protein sequence ID" value="GAA0626830.1"/>
    <property type="molecule type" value="Genomic_DNA"/>
</dbReference>
<proteinExistence type="predicted"/>
<dbReference type="CDD" id="cd02440">
    <property type="entry name" value="AdoMet_MTases"/>
    <property type="match status" value="1"/>
</dbReference>
<accession>A0ABN1H254</accession>
<dbReference type="InterPro" id="IPR041698">
    <property type="entry name" value="Methyltransf_25"/>
</dbReference>
<comment type="caution">
    <text evidence="2">The sequence shown here is derived from an EMBL/GenBank/DDBJ whole genome shotgun (WGS) entry which is preliminary data.</text>
</comment>
<reference evidence="2 3" key="1">
    <citation type="journal article" date="2019" name="Int. J. Syst. Evol. Microbiol.">
        <title>The Global Catalogue of Microorganisms (GCM) 10K type strain sequencing project: providing services to taxonomists for standard genome sequencing and annotation.</title>
        <authorList>
            <consortium name="The Broad Institute Genomics Platform"/>
            <consortium name="The Broad Institute Genome Sequencing Center for Infectious Disease"/>
            <person name="Wu L."/>
            <person name="Ma J."/>
        </authorList>
    </citation>
    <scope>NUCLEOTIDE SEQUENCE [LARGE SCALE GENOMIC DNA]</scope>
    <source>
        <strain evidence="2 3">JCM 10671</strain>
    </source>
</reference>
<keyword evidence="3" id="KW-1185">Reference proteome</keyword>
<dbReference type="Proteomes" id="UP001500957">
    <property type="component" value="Unassembled WGS sequence"/>
</dbReference>
<dbReference type="SUPFAM" id="SSF53335">
    <property type="entry name" value="S-adenosyl-L-methionine-dependent methyltransferases"/>
    <property type="match status" value="1"/>
</dbReference>
<sequence length="174" mass="18481">MTSAVPDRVRLALALLDLGCSERVMEVGCGPGVAAAEVCARLTTGTLVATDRSAAAIARTSRRNAAAIAVGRLSVRQVALADLDLPPASVDAAFAIDVNLFWTRDPEPELVVLRRVLRPDGRLVLVYGHGPQDPERLAPLVSDRLAAGFADVIPHRSPLGLAVTARRVSRPPRR</sequence>